<keyword evidence="6" id="KW-0804">Transcription</keyword>
<dbReference type="InterPro" id="IPR051839">
    <property type="entry name" value="RD_transcriptional_regulator"/>
</dbReference>
<keyword evidence="4" id="KW-0805">Transcription regulation</keyword>
<dbReference type="SUPFAM" id="SSF46689">
    <property type="entry name" value="Homeodomain-like"/>
    <property type="match status" value="1"/>
</dbReference>
<dbReference type="GO" id="GO:0007469">
    <property type="term" value="P:antennal development"/>
    <property type="evidence" value="ECO:0007669"/>
    <property type="project" value="UniProtKB-ARBA"/>
</dbReference>
<dbReference type="FunFam" id="1.10.10.10:FF:000293">
    <property type="entry name" value="Tigger transposable element-derived protein 5"/>
    <property type="match status" value="1"/>
</dbReference>
<accession>A0AAV8ZHN0</accession>
<dbReference type="GO" id="GO:0003677">
    <property type="term" value="F:DNA binding"/>
    <property type="evidence" value="ECO:0007669"/>
    <property type="project" value="UniProtKB-UniRule"/>
</dbReference>
<dbReference type="GO" id="GO:0005634">
    <property type="term" value="C:nucleus"/>
    <property type="evidence" value="ECO:0007669"/>
    <property type="project" value="UniProtKB-SubCell"/>
</dbReference>
<keyword evidence="7 8" id="KW-0539">Nucleus</keyword>
<dbReference type="AlphaFoldDB" id="A0AAV8ZHN0"/>
<evidence type="ECO:0000256" key="2">
    <source>
        <dbReference type="ARBA" id="ARBA00022473"/>
    </source>
</evidence>
<dbReference type="GO" id="GO:0021556">
    <property type="term" value="P:central nervous system formation"/>
    <property type="evidence" value="ECO:0007669"/>
    <property type="project" value="UniProtKB-ARBA"/>
</dbReference>
<feature type="compositionally biased region" description="Basic and acidic residues" evidence="9">
    <location>
        <begin position="14"/>
        <end position="30"/>
    </location>
</feature>
<evidence type="ECO:0000256" key="4">
    <source>
        <dbReference type="ARBA" id="ARBA00023015"/>
    </source>
</evidence>
<evidence type="ECO:0000259" key="10">
    <source>
        <dbReference type="PROSITE" id="PS50960"/>
    </source>
</evidence>
<dbReference type="PROSITE" id="PS50960">
    <property type="entry name" value="HTH_PSQ"/>
    <property type="match status" value="1"/>
</dbReference>
<evidence type="ECO:0000256" key="8">
    <source>
        <dbReference type="PROSITE-ProRule" id="PRU00320"/>
    </source>
</evidence>
<gene>
    <name evidence="11" type="ORF">NQ318_018725</name>
</gene>
<keyword evidence="12" id="KW-1185">Reference proteome</keyword>
<feature type="domain" description="HTH psq-type" evidence="10">
    <location>
        <begin position="4"/>
        <end position="55"/>
    </location>
</feature>
<evidence type="ECO:0000256" key="1">
    <source>
        <dbReference type="ARBA" id="ARBA00004123"/>
    </source>
</evidence>
<feature type="region of interest" description="Disordered" evidence="9">
    <location>
        <begin position="57"/>
        <end position="90"/>
    </location>
</feature>
<dbReference type="InterPro" id="IPR036388">
    <property type="entry name" value="WH-like_DNA-bd_sf"/>
</dbReference>
<dbReference type="InterPro" id="IPR009057">
    <property type="entry name" value="Homeodomain-like_sf"/>
</dbReference>
<dbReference type="PANTHER" id="PTHR33215:SF13">
    <property type="entry name" value="PROTEIN DISTAL ANTENNA"/>
    <property type="match status" value="1"/>
</dbReference>
<keyword evidence="5 8" id="KW-0238">DNA-binding</keyword>
<feature type="DNA-binding region" description="H-T-H motif" evidence="8">
    <location>
        <begin position="31"/>
        <end position="51"/>
    </location>
</feature>
<dbReference type="GO" id="GO:0048749">
    <property type="term" value="P:compound eye development"/>
    <property type="evidence" value="ECO:0007669"/>
    <property type="project" value="UniProtKB-ARBA"/>
</dbReference>
<dbReference type="Gene3D" id="1.10.10.10">
    <property type="entry name" value="Winged helix-like DNA-binding domain superfamily/Winged helix DNA-binding domain"/>
    <property type="match status" value="1"/>
</dbReference>
<evidence type="ECO:0000256" key="7">
    <source>
        <dbReference type="ARBA" id="ARBA00023242"/>
    </source>
</evidence>
<protein>
    <recommendedName>
        <fullName evidence="10">HTH psq-type domain-containing protein</fullName>
    </recommendedName>
</protein>
<organism evidence="11 12">
    <name type="scientific">Aromia moschata</name>
    <dbReference type="NCBI Taxonomy" id="1265417"/>
    <lineage>
        <taxon>Eukaryota</taxon>
        <taxon>Metazoa</taxon>
        <taxon>Ecdysozoa</taxon>
        <taxon>Arthropoda</taxon>
        <taxon>Hexapoda</taxon>
        <taxon>Insecta</taxon>
        <taxon>Pterygota</taxon>
        <taxon>Neoptera</taxon>
        <taxon>Endopterygota</taxon>
        <taxon>Coleoptera</taxon>
        <taxon>Polyphaga</taxon>
        <taxon>Cucujiformia</taxon>
        <taxon>Chrysomeloidea</taxon>
        <taxon>Cerambycidae</taxon>
        <taxon>Cerambycinae</taxon>
        <taxon>Callichromatini</taxon>
        <taxon>Aromia</taxon>
    </lineage>
</organism>
<dbReference type="EMBL" id="JAPWTK010000001">
    <property type="protein sequence ID" value="KAJ8963258.1"/>
    <property type="molecule type" value="Genomic_DNA"/>
</dbReference>
<evidence type="ECO:0000256" key="5">
    <source>
        <dbReference type="ARBA" id="ARBA00023125"/>
    </source>
</evidence>
<sequence>MSAKAGKRPLRSLTAHEKLEAIRRVHDGESKASVARDIGVPESTLRGWCKNEDKISYLSRQSTSPDTDESLERAAQSKRPKLDDSSMQPFNLSMKSNGRASYSPTNETVYPYLQNGFAKVESEPAKAPLHLNAKTETPKTTTSEQERNRAELARMGKVLANGTDNFFSRLAGNSADLRDHLNALAQWNTLLMQQQKMPQAGKPKVTAPTTSPQMAASTAGLLTTVDQQKHAVKQLPKEKQSADESIWYWLSQNPTFLNQTGVPNGISTTSATTSSTTPAASMVSANGFDGGMSAEQSAYLWRWYKQFGYTNLQAQFPLTDSKPLLYQHLTKDQQNAENLSASVEVDKSGKASKAGHNKGRTVLDDLFFNNNLVAGDKRNGKEDEEIPSQNEALEHGELFLRWLETCSDPSVTAMQIMQFRTLLNNVRSGGGQEKRRPPK</sequence>
<evidence type="ECO:0000256" key="3">
    <source>
        <dbReference type="ARBA" id="ARBA00022553"/>
    </source>
</evidence>
<reference evidence="11" key="1">
    <citation type="journal article" date="2023" name="Insect Mol. Biol.">
        <title>Genome sequencing provides insights into the evolution of gene families encoding plant cell wall-degrading enzymes in longhorned beetles.</title>
        <authorList>
            <person name="Shin N.R."/>
            <person name="Okamura Y."/>
            <person name="Kirsch R."/>
            <person name="Pauchet Y."/>
        </authorList>
    </citation>
    <scope>NUCLEOTIDE SEQUENCE</scope>
    <source>
        <strain evidence="11">AMC_N1</strain>
    </source>
</reference>
<dbReference type="PANTHER" id="PTHR33215">
    <property type="entry name" value="PROTEIN DISTAL ANTENNA"/>
    <property type="match status" value="1"/>
</dbReference>
<evidence type="ECO:0000313" key="11">
    <source>
        <dbReference type="EMBL" id="KAJ8963258.1"/>
    </source>
</evidence>
<dbReference type="GO" id="GO:0007379">
    <property type="term" value="P:segment specification"/>
    <property type="evidence" value="ECO:0007669"/>
    <property type="project" value="UniProtKB-ARBA"/>
</dbReference>
<keyword evidence="3" id="KW-0597">Phosphoprotein</keyword>
<feature type="compositionally biased region" description="Basic residues" evidence="9">
    <location>
        <begin position="1"/>
        <end position="10"/>
    </location>
</feature>
<evidence type="ECO:0000313" key="12">
    <source>
        <dbReference type="Proteomes" id="UP001162162"/>
    </source>
</evidence>
<dbReference type="GO" id="GO:0003700">
    <property type="term" value="F:DNA-binding transcription factor activity"/>
    <property type="evidence" value="ECO:0007669"/>
    <property type="project" value="UniProtKB-ARBA"/>
</dbReference>
<dbReference type="Pfam" id="PF04218">
    <property type="entry name" value="CENP-B_N"/>
    <property type="match status" value="1"/>
</dbReference>
<dbReference type="InterPro" id="IPR007889">
    <property type="entry name" value="HTH_Psq"/>
</dbReference>
<evidence type="ECO:0000256" key="9">
    <source>
        <dbReference type="SAM" id="MobiDB-lite"/>
    </source>
</evidence>
<feature type="region of interest" description="Disordered" evidence="9">
    <location>
        <begin position="1"/>
        <end position="37"/>
    </location>
</feature>
<proteinExistence type="predicted"/>
<name>A0AAV8ZHN0_9CUCU</name>
<dbReference type="Proteomes" id="UP001162162">
    <property type="component" value="Unassembled WGS sequence"/>
</dbReference>
<evidence type="ECO:0000256" key="6">
    <source>
        <dbReference type="ARBA" id="ARBA00023163"/>
    </source>
</evidence>
<comment type="subcellular location">
    <subcellularLocation>
        <location evidence="1 8">Nucleus</location>
    </subcellularLocation>
</comment>
<keyword evidence="2" id="KW-0217">Developmental protein</keyword>
<comment type="caution">
    <text evidence="11">The sequence shown here is derived from an EMBL/GenBank/DDBJ whole genome shotgun (WGS) entry which is preliminary data.</text>
</comment>